<organism evidence="3 4">
    <name type="scientific">Morella rubra</name>
    <name type="common">Chinese bayberry</name>
    <dbReference type="NCBI Taxonomy" id="262757"/>
    <lineage>
        <taxon>Eukaryota</taxon>
        <taxon>Viridiplantae</taxon>
        <taxon>Streptophyta</taxon>
        <taxon>Embryophyta</taxon>
        <taxon>Tracheophyta</taxon>
        <taxon>Spermatophyta</taxon>
        <taxon>Magnoliopsida</taxon>
        <taxon>eudicotyledons</taxon>
        <taxon>Gunneridae</taxon>
        <taxon>Pentapetalae</taxon>
        <taxon>rosids</taxon>
        <taxon>fabids</taxon>
        <taxon>Fagales</taxon>
        <taxon>Myricaceae</taxon>
        <taxon>Morella</taxon>
    </lineage>
</organism>
<dbReference type="OrthoDB" id="1611900at2759"/>
<dbReference type="Gene3D" id="2.30.30.140">
    <property type="match status" value="1"/>
</dbReference>
<name>A0A6A1W339_9ROSI</name>
<feature type="domain" description="PWWP" evidence="2">
    <location>
        <begin position="189"/>
        <end position="258"/>
    </location>
</feature>
<feature type="region of interest" description="Disordered" evidence="1">
    <location>
        <begin position="29"/>
        <end position="75"/>
    </location>
</feature>
<comment type="caution">
    <text evidence="3">The sequence shown here is derived from an EMBL/GenBank/DDBJ whole genome shotgun (WGS) entry which is preliminary data.</text>
</comment>
<evidence type="ECO:0000313" key="3">
    <source>
        <dbReference type="EMBL" id="KAB1219622.1"/>
    </source>
</evidence>
<accession>A0A6A1W339</accession>
<evidence type="ECO:0000313" key="4">
    <source>
        <dbReference type="Proteomes" id="UP000516437"/>
    </source>
</evidence>
<keyword evidence="3" id="KW-0489">Methyltransferase</keyword>
<evidence type="ECO:0000259" key="2">
    <source>
        <dbReference type="PROSITE" id="PS50812"/>
    </source>
</evidence>
<dbReference type="Proteomes" id="UP000516437">
    <property type="component" value="Chromosome 3"/>
</dbReference>
<keyword evidence="4" id="KW-1185">Reference proteome</keyword>
<protein>
    <submittedName>
        <fullName evidence="3">Histone-lysine N-methyltransferase ATX3</fullName>
    </submittedName>
</protein>
<sequence>MTPVEVDPPNITFRHSWLNVGIMLPPAWGRRSSPPNAPAATPIQQRDDAKGAQARGGGGVASRTQSSDRLRGLARASGTPRQLFIDLTTEPVEGTQTSVVTEQFKTSKCYPNDENEEEGKDACVGYENFGYRKYLNSSCSTTKKRGVNSSALIRSEGHKPRLGFTGIKQVVEGNAQKKKEVYKPEDFALGDIVWAKCGRRYPAWPAIVIDPILQAPETVLSCCVPGAICVMFFGYSKNGTQRDYAWVKQGMIFPFTEFMDRYQGQTQLYKSKRSDFQMALEEALLAENGILDTNMGANQSTDPEANPNGIQEAAASNLDRQYYSQNQASCLSLRS</sequence>
<dbReference type="SUPFAM" id="SSF63748">
    <property type="entry name" value="Tudor/PWWP/MBT"/>
    <property type="match status" value="1"/>
</dbReference>
<dbReference type="SMART" id="SM00293">
    <property type="entry name" value="PWWP"/>
    <property type="match status" value="1"/>
</dbReference>
<dbReference type="Pfam" id="PF00855">
    <property type="entry name" value="PWWP"/>
    <property type="match status" value="1"/>
</dbReference>
<dbReference type="InterPro" id="IPR000313">
    <property type="entry name" value="PWWP_dom"/>
</dbReference>
<keyword evidence="3" id="KW-0808">Transferase</keyword>
<reference evidence="3 4" key="1">
    <citation type="journal article" date="2019" name="Plant Biotechnol. J.">
        <title>The red bayberry genome and genetic basis of sex determination.</title>
        <authorList>
            <person name="Jia H.M."/>
            <person name="Jia H.J."/>
            <person name="Cai Q.L."/>
            <person name="Wang Y."/>
            <person name="Zhao H.B."/>
            <person name="Yang W.F."/>
            <person name="Wang G.Y."/>
            <person name="Li Y.H."/>
            <person name="Zhan D.L."/>
            <person name="Shen Y.T."/>
            <person name="Niu Q.F."/>
            <person name="Chang L."/>
            <person name="Qiu J."/>
            <person name="Zhao L."/>
            <person name="Xie H.B."/>
            <person name="Fu W.Y."/>
            <person name="Jin J."/>
            <person name="Li X.W."/>
            <person name="Jiao Y."/>
            <person name="Zhou C.C."/>
            <person name="Tu T."/>
            <person name="Chai C.Y."/>
            <person name="Gao J.L."/>
            <person name="Fan L.J."/>
            <person name="van de Weg E."/>
            <person name="Wang J.Y."/>
            <person name="Gao Z.S."/>
        </authorList>
    </citation>
    <scope>NUCLEOTIDE SEQUENCE [LARGE SCALE GENOMIC DNA]</scope>
    <source>
        <tissue evidence="3">Leaves</tissue>
    </source>
</reference>
<dbReference type="GO" id="GO:0032259">
    <property type="term" value="P:methylation"/>
    <property type="evidence" value="ECO:0007669"/>
    <property type="project" value="UniProtKB-KW"/>
</dbReference>
<dbReference type="PROSITE" id="PS50812">
    <property type="entry name" value="PWWP"/>
    <property type="match status" value="1"/>
</dbReference>
<dbReference type="EMBL" id="RXIC02000021">
    <property type="protein sequence ID" value="KAB1219622.1"/>
    <property type="molecule type" value="Genomic_DNA"/>
</dbReference>
<gene>
    <name evidence="3" type="ORF">CJ030_MR3G011118</name>
</gene>
<dbReference type="GO" id="GO:0008168">
    <property type="term" value="F:methyltransferase activity"/>
    <property type="evidence" value="ECO:0007669"/>
    <property type="project" value="UniProtKB-KW"/>
</dbReference>
<dbReference type="AlphaFoldDB" id="A0A6A1W339"/>
<evidence type="ECO:0000256" key="1">
    <source>
        <dbReference type="SAM" id="MobiDB-lite"/>
    </source>
</evidence>
<proteinExistence type="predicted"/>
<dbReference type="CDD" id="cd20143">
    <property type="entry name" value="PWWP_AtATX3-like"/>
    <property type="match status" value="1"/>
</dbReference>